<dbReference type="GO" id="GO:0006511">
    <property type="term" value="P:ubiquitin-dependent protein catabolic process"/>
    <property type="evidence" value="ECO:0007669"/>
    <property type="project" value="InterPro"/>
</dbReference>
<dbReference type="PANTHER" id="PTHR11932">
    <property type="entry name" value="CULLIN"/>
    <property type="match status" value="1"/>
</dbReference>
<reference evidence="4" key="1">
    <citation type="submission" date="2021-02" db="EMBL/GenBank/DDBJ databases">
        <authorList>
            <person name="Nowell W R."/>
        </authorList>
    </citation>
    <scope>NUCLEOTIDE SEQUENCE</scope>
</reference>
<gene>
    <name evidence="4" type="ORF">JBS370_LOCUS14272</name>
</gene>
<proteinExistence type="inferred from homology"/>
<evidence type="ECO:0000313" key="5">
    <source>
        <dbReference type="Proteomes" id="UP000663836"/>
    </source>
</evidence>
<evidence type="ECO:0000259" key="3">
    <source>
        <dbReference type="PROSITE" id="PS50069"/>
    </source>
</evidence>
<organism evidence="4 5">
    <name type="scientific">Rotaria sordida</name>
    <dbReference type="NCBI Taxonomy" id="392033"/>
    <lineage>
        <taxon>Eukaryota</taxon>
        <taxon>Metazoa</taxon>
        <taxon>Spiralia</taxon>
        <taxon>Gnathifera</taxon>
        <taxon>Rotifera</taxon>
        <taxon>Eurotatoria</taxon>
        <taxon>Bdelloidea</taxon>
        <taxon>Philodinida</taxon>
        <taxon>Philodinidae</taxon>
        <taxon>Rotaria</taxon>
    </lineage>
</organism>
<dbReference type="Gene3D" id="4.10.1030.10">
    <property type="entry name" value="Ring Box Chain A, domain 5"/>
    <property type="match status" value="1"/>
</dbReference>
<comment type="similarity">
    <text evidence="1 2">Belongs to the cullin family.</text>
</comment>
<dbReference type="Gene3D" id="1.10.10.10">
    <property type="entry name" value="Winged helix-like DNA-binding domain superfamily/Winged helix DNA-binding domain"/>
    <property type="match status" value="1"/>
</dbReference>
<dbReference type="Gene3D" id="1.20.1310.10">
    <property type="entry name" value="Cullin Repeats"/>
    <property type="match status" value="1"/>
</dbReference>
<dbReference type="SMART" id="SM00182">
    <property type="entry name" value="CULLIN"/>
    <property type="match status" value="1"/>
</dbReference>
<dbReference type="PROSITE" id="PS50069">
    <property type="entry name" value="CULLIN_2"/>
    <property type="match status" value="1"/>
</dbReference>
<dbReference type="AlphaFoldDB" id="A0A819ALU1"/>
<accession>A0A819ALU1</accession>
<name>A0A819ALU1_9BILA</name>
<dbReference type="GO" id="GO:0031625">
    <property type="term" value="F:ubiquitin protein ligase binding"/>
    <property type="evidence" value="ECO:0007669"/>
    <property type="project" value="InterPro"/>
</dbReference>
<dbReference type="Pfam" id="PF00888">
    <property type="entry name" value="Cullin"/>
    <property type="match status" value="1"/>
</dbReference>
<evidence type="ECO:0000256" key="1">
    <source>
        <dbReference type="PROSITE-ProRule" id="PRU00330"/>
    </source>
</evidence>
<dbReference type="InterPro" id="IPR045093">
    <property type="entry name" value="Cullin"/>
</dbReference>
<evidence type="ECO:0000256" key="2">
    <source>
        <dbReference type="RuleBase" id="RU003829"/>
    </source>
</evidence>
<dbReference type="InterPro" id="IPR059120">
    <property type="entry name" value="Cullin-like_AB"/>
</dbReference>
<sequence length="221" mass="25870">MLAKRLINQLSTSIDYEESMISKLKQACGLVYTNKLQQMFQDVNISTNLSDQYRTYCENNKIYNTSINIDFSVMVLSTSAWPFSAPAEFVLPFELKITCDNFIKFYNQQHNGRKLTWLYQRSNGDLQILYTKSNYILHVSTYQMAILLVFNKFPKWTIEKMQDETQLKVDVFFPIICDLLKSKLIICPEIKDDDNTKEVFNEADIKVNYHIQIADDFTSVN</sequence>
<dbReference type="InterPro" id="IPR001373">
    <property type="entry name" value="Cullin_N"/>
</dbReference>
<dbReference type="EMBL" id="CAJOBD010001277">
    <property type="protein sequence ID" value="CAF3781944.1"/>
    <property type="molecule type" value="Genomic_DNA"/>
</dbReference>
<comment type="caution">
    <text evidence="4">The sequence shown here is derived from an EMBL/GenBank/DDBJ whole genome shotgun (WGS) entry which is preliminary data.</text>
</comment>
<dbReference type="Proteomes" id="UP000663836">
    <property type="component" value="Unassembled WGS sequence"/>
</dbReference>
<evidence type="ECO:0000313" key="4">
    <source>
        <dbReference type="EMBL" id="CAF3781944.1"/>
    </source>
</evidence>
<protein>
    <recommendedName>
        <fullName evidence="3">Cullin family profile domain-containing protein</fullName>
    </recommendedName>
</protein>
<dbReference type="InterPro" id="IPR036317">
    <property type="entry name" value="Cullin_homology_sf"/>
</dbReference>
<dbReference type="SUPFAM" id="SSF75632">
    <property type="entry name" value="Cullin homology domain"/>
    <property type="match status" value="1"/>
</dbReference>
<feature type="domain" description="Cullin family profile" evidence="3">
    <location>
        <begin position="1"/>
        <end position="180"/>
    </location>
</feature>
<dbReference type="InterPro" id="IPR036388">
    <property type="entry name" value="WH-like_DNA-bd_sf"/>
</dbReference>
<dbReference type="Pfam" id="PF26557">
    <property type="entry name" value="Cullin_AB"/>
    <property type="match status" value="1"/>
</dbReference>
<dbReference type="InterPro" id="IPR016158">
    <property type="entry name" value="Cullin_homology"/>
</dbReference>